<evidence type="ECO:0000256" key="6">
    <source>
        <dbReference type="ARBA" id="ARBA00023225"/>
    </source>
</evidence>
<evidence type="ECO:0000256" key="5">
    <source>
        <dbReference type="ARBA" id="ARBA00022927"/>
    </source>
</evidence>
<organism evidence="9 10">
    <name type="scientific">Aneurinibacillus thermoaerophilus</name>
    <dbReference type="NCBI Taxonomy" id="143495"/>
    <lineage>
        <taxon>Bacteria</taxon>
        <taxon>Bacillati</taxon>
        <taxon>Bacillota</taxon>
        <taxon>Bacilli</taxon>
        <taxon>Bacillales</taxon>
        <taxon>Paenibacillaceae</taxon>
        <taxon>Aneurinibacillus group</taxon>
        <taxon>Aneurinibacillus</taxon>
    </lineage>
</organism>
<reference evidence="9 10" key="1">
    <citation type="submission" date="2021-08" db="EMBL/GenBank/DDBJ databases">
        <title>Complete genome sequence of the strain Aneurinibacillus thermoaerophilus CCM 8960.</title>
        <authorList>
            <person name="Musilova J."/>
            <person name="Kourilova X."/>
            <person name="Pernicova I."/>
            <person name="Bezdicek M."/>
            <person name="Lengerova M."/>
            <person name="Obruca S."/>
            <person name="Sedlar K."/>
        </authorList>
    </citation>
    <scope>NUCLEOTIDE SEQUENCE [LARGE SCALE GENOMIC DNA]</scope>
    <source>
        <strain evidence="9 10">CCM 8960</strain>
    </source>
</reference>
<dbReference type="Pfam" id="PF02108">
    <property type="entry name" value="FliH"/>
    <property type="match status" value="1"/>
</dbReference>
<keyword evidence="7" id="KW-0175">Coiled coil</keyword>
<keyword evidence="4" id="KW-1005">Bacterial flagellum biogenesis</keyword>
<evidence type="ECO:0000256" key="4">
    <source>
        <dbReference type="ARBA" id="ARBA00022795"/>
    </source>
</evidence>
<keyword evidence="9" id="KW-0282">Flagellum</keyword>
<keyword evidence="5" id="KW-0653">Protein transport</keyword>
<dbReference type="InterPro" id="IPR018035">
    <property type="entry name" value="Flagellar_FliH/T3SS_HrpE"/>
</dbReference>
<feature type="domain" description="Flagellar assembly protein FliH/Type III secretion system HrpE" evidence="8">
    <location>
        <begin position="126"/>
        <end position="251"/>
    </location>
</feature>
<sequence>MSRVIKSSFYLTAENKKVIELPYRKENKPHHDSAVTIQEYSTPQGDEIVREAEAKATCIIKEAKQQAKELIEEARRDIDAWWAAKRQEDEEIRTHIQQEGFAQGIELGKEEGRRLIYEEYAEMLRRAAAILEEAPAVKRKMIAEAEPFVLNLTLAIARKVIGEHLEMDKDNVLALIHKALSHTKEYKSMVVAVSPDVYPYVQENRAKLLEVLDSQVEVTIVPDGSISDGGAVIRTTMGSVDARVDTQLEEIKKALLETIGNESES</sequence>
<comment type="function">
    <text evidence="1">Needed for flagellar regrowth and assembly.</text>
</comment>
<evidence type="ECO:0000313" key="10">
    <source>
        <dbReference type="Proteomes" id="UP000826616"/>
    </source>
</evidence>
<dbReference type="PANTHER" id="PTHR34982">
    <property type="entry name" value="YOP PROTEINS TRANSLOCATION PROTEIN L"/>
    <property type="match status" value="1"/>
</dbReference>
<dbReference type="InterPro" id="IPR051472">
    <property type="entry name" value="T3SS_Stator/FliH"/>
</dbReference>
<keyword evidence="6" id="KW-1006">Bacterial flagellum protein export</keyword>
<dbReference type="RefSeq" id="WP_057898405.1">
    <property type="nucleotide sequence ID" value="NZ_CP080764.1"/>
</dbReference>
<evidence type="ECO:0000259" key="8">
    <source>
        <dbReference type="Pfam" id="PF02108"/>
    </source>
</evidence>
<dbReference type="GeneID" id="97142020"/>
<comment type="similarity">
    <text evidence="2">Belongs to the FliH family.</text>
</comment>
<keyword evidence="10" id="KW-1185">Reference proteome</keyword>
<accession>A0ABX8Y7C1</accession>
<keyword evidence="9" id="KW-0969">Cilium</keyword>
<dbReference type="Proteomes" id="UP000826616">
    <property type="component" value="Chromosome"/>
</dbReference>
<protein>
    <submittedName>
        <fullName evidence="9">Flagellar assembly protein FliH</fullName>
    </submittedName>
</protein>
<name>A0ABX8Y7C1_ANETH</name>
<gene>
    <name evidence="9" type="ORF">K3F53_11615</name>
</gene>
<dbReference type="EMBL" id="CP080764">
    <property type="protein sequence ID" value="QYY41583.1"/>
    <property type="molecule type" value="Genomic_DNA"/>
</dbReference>
<evidence type="ECO:0000256" key="1">
    <source>
        <dbReference type="ARBA" id="ARBA00003041"/>
    </source>
</evidence>
<feature type="coiled-coil region" evidence="7">
    <location>
        <begin position="53"/>
        <end position="80"/>
    </location>
</feature>
<evidence type="ECO:0000256" key="3">
    <source>
        <dbReference type="ARBA" id="ARBA00022448"/>
    </source>
</evidence>
<evidence type="ECO:0000256" key="7">
    <source>
        <dbReference type="SAM" id="Coils"/>
    </source>
</evidence>
<evidence type="ECO:0000256" key="2">
    <source>
        <dbReference type="ARBA" id="ARBA00006602"/>
    </source>
</evidence>
<keyword evidence="9" id="KW-0966">Cell projection</keyword>
<evidence type="ECO:0000313" key="9">
    <source>
        <dbReference type="EMBL" id="QYY41583.1"/>
    </source>
</evidence>
<dbReference type="PANTHER" id="PTHR34982:SF1">
    <property type="entry name" value="FLAGELLAR ASSEMBLY PROTEIN FLIH"/>
    <property type="match status" value="1"/>
</dbReference>
<keyword evidence="3" id="KW-0813">Transport</keyword>
<proteinExistence type="inferred from homology"/>